<comment type="caution">
    <text evidence="1">The sequence shown here is derived from an EMBL/GenBank/DDBJ whole genome shotgun (WGS) entry which is preliminary data.</text>
</comment>
<evidence type="ECO:0000313" key="2">
    <source>
        <dbReference type="Proteomes" id="UP000799754"/>
    </source>
</evidence>
<sequence>MPVPNVGDILMLSQVAWKTGRAFTAGRKDAPIDFQAVETDISGLAQALKQLAETLHAETDASLISKSDQGTQDAVAIVLSSCQRTIHDLDSLVDRYQVIRKHRTVGGFAIERSWSDLVLAQYETIIWTTEGGSLHDLSSLLQMHTKSIRILTEAVQSGSLSQLERVVTPMAERFDSMYDLPGSLEEQLDEVSRFVQELALVNPTKQAPPIPQRNPARSPTAENSDPLGTTSIPLSPSASSSRRTGTKAILPHARQRSESAVSLTSRPTSNEVSPTLPGGHATMPPTPPRKRVSEFSFGGSSARDSISSYASSTSSVPSRGSLNSKHTLISVTESLPLPRTPELSETMQPNTSSLTLLPPPAIRPSSSQSTPDISRVKSNSTLSPFPVRQDSITKLHRSCTTASQKAAFEKEAFRNSAVLCDVRGTLLEYSQQTVPDPDNPDPIADIEMVSACDSCRIAVVRKRITDPETKNVRVVTSIWALSDDNNVRVELKMEDGEMYIPYSSYFSPAKVSMTVPCELRFHDVRYGNRLVKSARTSWVNYVFEDSQAASLFQNEIMGRILLATFRTSKTMRIHEGTLSSFTYAEQMCALENLRVWEDTDTGAVIGLIHFSASFRAGYLAFYLNSSTNPVKVQDIGGKEVKVKGLRVPIAEAGRAMRKDSVVDDANTITEASEGNGGGDRGGGGKSDRRASAAGMKKGKGKGKAVEVDRKKVISGAKIEFASEKEKREFLELVEEYQRPGRLFYGEEEYEGIYRCLDDSDAHSSDDEDEDGEMNCFEIFDELLGKVERFSTPDNKYGKYGMNNNTNSRSASPKPDASKSPESIKPGDFTSTNDDTGFVSCQLGGLQYCETFPDVNTTDKDVTLAKDWHSTEYILVAGIEWTGKLGCIWVL</sequence>
<gene>
    <name evidence="1" type="ORF">BU25DRAFT_424354</name>
</gene>
<reference evidence="1" key="1">
    <citation type="journal article" date="2020" name="Stud. Mycol.">
        <title>101 Dothideomycetes genomes: a test case for predicting lifestyles and emergence of pathogens.</title>
        <authorList>
            <person name="Haridas S."/>
            <person name="Albert R."/>
            <person name="Binder M."/>
            <person name="Bloem J."/>
            <person name="Labutti K."/>
            <person name="Salamov A."/>
            <person name="Andreopoulos B."/>
            <person name="Baker S."/>
            <person name="Barry K."/>
            <person name="Bills G."/>
            <person name="Bluhm B."/>
            <person name="Cannon C."/>
            <person name="Castanera R."/>
            <person name="Culley D."/>
            <person name="Daum C."/>
            <person name="Ezra D."/>
            <person name="Gonzalez J."/>
            <person name="Henrissat B."/>
            <person name="Kuo A."/>
            <person name="Liang C."/>
            <person name="Lipzen A."/>
            <person name="Lutzoni F."/>
            <person name="Magnuson J."/>
            <person name="Mondo S."/>
            <person name="Nolan M."/>
            <person name="Ohm R."/>
            <person name="Pangilinan J."/>
            <person name="Park H.-J."/>
            <person name="Ramirez L."/>
            <person name="Alfaro M."/>
            <person name="Sun H."/>
            <person name="Tritt A."/>
            <person name="Yoshinaga Y."/>
            <person name="Zwiers L.-H."/>
            <person name="Turgeon B."/>
            <person name="Goodwin S."/>
            <person name="Spatafora J."/>
            <person name="Crous P."/>
            <person name="Grigoriev I."/>
        </authorList>
    </citation>
    <scope>NUCLEOTIDE SEQUENCE</scope>
    <source>
        <strain evidence="1">CBS 525.71</strain>
    </source>
</reference>
<keyword evidence="2" id="KW-1185">Reference proteome</keyword>
<protein>
    <submittedName>
        <fullName evidence="1">Uncharacterized protein</fullName>
    </submittedName>
</protein>
<dbReference type="EMBL" id="MU006733">
    <property type="protein sequence ID" value="KAF2623943.1"/>
    <property type="molecule type" value="Genomic_DNA"/>
</dbReference>
<organism evidence="1 2">
    <name type="scientific">Macroventuria anomochaeta</name>
    <dbReference type="NCBI Taxonomy" id="301207"/>
    <lineage>
        <taxon>Eukaryota</taxon>
        <taxon>Fungi</taxon>
        <taxon>Dikarya</taxon>
        <taxon>Ascomycota</taxon>
        <taxon>Pezizomycotina</taxon>
        <taxon>Dothideomycetes</taxon>
        <taxon>Pleosporomycetidae</taxon>
        <taxon>Pleosporales</taxon>
        <taxon>Pleosporineae</taxon>
        <taxon>Didymellaceae</taxon>
        <taxon>Macroventuria</taxon>
    </lineage>
</organism>
<proteinExistence type="predicted"/>
<evidence type="ECO:0000313" key="1">
    <source>
        <dbReference type="EMBL" id="KAF2623943.1"/>
    </source>
</evidence>
<accession>A0ACB6RQ39</accession>
<dbReference type="Proteomes" id="UP000799754">
    <property type="component" value="Unassembled WGS sequence"/>
</dbReference>
<name>A0ACB6RQ39_9PLEO</name>